<dbReference type="InterPro" id="IPR036388">
    <property type="entry name" value="WH-like_DNA-bd_sf"/>
</dbReference>
<gene>
    <name evidence="1" type="ORF">DFR67_10540</name>
</gene>
<dbReference type="AlphaFoldDB" id="A0A318RQV5"/>
<protein>
    <submittedName>
        <fullName evidence="1">8-oxo-dGTP diphosphatase</fullName>
    </submittedName>
</protein>
<reference evidence="1 2" key="1">
    <citation type="submission" date="2018-06" db="EMBL/GenBank/DDBJ databases">
        <title>Genomic Encyclopedia of Type Strains, Phase IV (KMG-IV): sequencing the most valuable type-strain genomes for metagenomic binning, comparative biology and taxonomic classification.</title>
        <authorList>
            <person name="Goeker M."/>
        </authorList>
    </citation>
    <scope>NUCLEOTIDE SEQUENCE [LARGE SCALE GENOMIC DNA]</scope>
    <source>
        <strain evidence="1 2">DSM 45521</strain>
    </source>
</reference>
<comment type="caution">
    <text evidence="1">The sequence shown here is derived from an EMBL/GenBank/DDBJ whole genome shotgun (WGS) entry which is preliminary data.</text>
</comment>
<evidence type="ECO:0000313" key="2">
    <source>
        <dbReference type="Proteomes" id="UP000247591"/>
    </source>
</evidence>
<dbReference type="SUPFAM" id="SSF55811">
    <property type="entry name" value="Nudix"/>
    <property type="match status" value="1"/>
</dbReference>
<dbReference type="CDD" id="cd18873">
    <property type="entry name" value="NUDIX_NadM_like"/>
    <property type="match status" value="1"/>
</dbReference>
<dbReference type="Proteomes" id="UP000247591">
    <property type="component" value="Unassembled WGS sequence"/>
</dbReference>
<dbReference type="EMBL" id="QJSP01000005">
    <property type="protein sequence ID" value="PYE17895.1"/>
    <property type="molecule type" value="Genomic_DNA"/>
</dbReference>
<dbReference type="InterPro" id="IPR015797">
    <property type="entry name" value="NUDIX_hydrolase-like_dom_sf"/>
</dbReference>
<dbReference type="Gene3D" id="3.90.79.10">
    <property type="entry name" value="Nucleoside Triphosphate Pyrophosphohydrolase"/>
    <property type="match status" value="1"/>
</dbReference>
<name>A0A318RQV5_WILLI</name>
<sequence length="227" mass="24638">MSTEHSGPDKSFLSIVCVDVVALTYDRVARRVLIGTHRREIAPFRGKQALPGVVVHSGERLRDAAGRALVKLGITTPTPAMGQLRTFDEPSRDPRGPSLSIAMWAALPDHTVLPQEPALWVPIDAAPPLVFDHNLMVDDARAILAERLWRDADFTRNLTGSEFTATDAVAITEQLSGAPPHRANLNRELAHTSGLIQAGIAAGTGGRPPKLWRWEAVTPAGSTQRMR</sequence>
<evidence type="ECO:0000313" key="1">
    <source>
        <dbReference type="EMBL" id="PYE17895.1"/>
    </source>
</evidence>
<keyword evidence="2" id="KW-1185">Reference proteome</keyword>
<organism evidence="1 2">
    <name type="scientific">Williamsia limnetica</name>
    <dbReference type="NCBI Taxonomy" id="882452"/>
    <lineage>
        <taxon>Bacteria</taxon>
        <taxon>Bacillati</taxon>
        <taxon>Actinomycetota</taxon>
        <taxon>Actinomycetes</taxon>
        <taxon>Mycobacteriales</taxon>
        <taxon>Nocardiaceae</taxon>
        <taxon>Williamsia</taxon>
    </lineage>
</organism>
<accession>A0A318RQV5</accession>
<dbReference type="OrthoDB" id="9786141at2"/>
<dbReference type="RefSeq" id="WP_110469304.1">
    <property type="nucleotide sequence ID" value="NZ_QJSP01000005.1"/>
</dbReference>
<dbReference type="Gene3D" id="1.10.10.10">
    <property type="entry name" value="Winged helix-like DNA-binding domain superfamily/Winged helix DNA-binding domain"/>
    <property type="match status" value="1"/>
</dbReference>
<proteinExistence type="predicted"/>